<dbReference type="Pfam" id="PF14559">
    <property type="entry name" value="TPR_19"/>
    <property type="match status" value="1"/>
</dbReference>
<dbReference type="SMART" id="SM00028">
    <property type="entry name" value="TPR"/>
    <property type="match status" value="3"/>
</dbReference>
<reference evidence="3" key="1">
    <citation type="submission" date="2013-11" db="EMBL/GenBank/DDBJ databases">
        <title>Genome sequence of the fusiform rust pathogen reveals effectors for host alternation and coevolution with pine.</title>
        <authorList>
            <consortium name="DOE Joint Genome Institute"/>
            <person name="Smith K."/>
            <person name="Pendleton A."/>
            <person name="Kubisiak T."/>
            <person name="Anderson C."/>
            <person name="Salamov A."/>
            <person name="Aerts A."/>
            <person name="Riley R."/>
            <person name="Clum A."/>
            <person name="Lindquist E."/>
            <person name="Ence D."/>
            <person name="Campbell M."/>
            <person name="Kronenberg Z."/>
            <person name="Feau N."/>
            <person name="Dhillon B."/>
            <person name="Hamelin R."/>
            <person name="Burleigh J."/>
            <person name="Smith J."/>
            <person name="Yandell M."/>
            <person name="Nelson C."/>
            <person name="Grigoriev I."/>
            <person name="Davis J."/>
        </authorList>
    </citation>
    <scope>NUCLEOTIDE SEQUENCE</scope>
    <source>
        <strain evidence="3">G11</strain>
    </source>
</reference>
<evidence type="ECO:0000313" key="3">
    <source>
        <dbReference type="EMBL" id="KAG0151674.1"/>
    </source>
</evidence>
<dbReference type="PROSITE" id="PS50005">
    <property type="entry name" value="TPR"/>
    <property type="match status" value="1"/>
</dbReference>
<evidence type="ECO:0000313" key="4">
    <source>
        <dbReference type="Proteomes" id="UP000886653"/>
    </source>
</evidence>
<feature type="compositionally biased region" description="Polar residues" evidence="2">
    <location>
        <begin position="52"/>
        <end position="69"/>
    </location>
</feature>
<dbReference type="EMBL" id="MU167211">
    <property type="protein sequence ID" value="KAG0151674.1"/>
    <property type="molecule type" value="Genomic_DNA"/>
</dbReference>
<dbReference type="Proteomes" id="UP000886653">
    <property type="component" value="Unassembled WGS sequence"/>
</dbReference>
<dbReference type="OrthoDB" id="1926212at2759"/>
<name>A0A9P6TH38_9BASI</name>
<accession>A0A9P6TH38</accession>
<protein>
    <recommendedName>
        <fullName evidence="5">TPR-like protein</fullName>
    </recommendedName>
</protein>
<evidence type="ECO:0008006" key="5">
    <source>
        <dbReference type="Google" id="ProtNLM"/>
    </source>
</evidence>
<sequence>MLARAAAIRPIVRATTGALYRRTFSSWLAPRSIYNPTTKSLRGWSSRSNTRHLTSSITRQASPTASPPTSHDPLEAESQRLIDQASGLLEKGDVEGAKALYQKSVSMKSSSTGYYNLGITLYQLKRLPEAIKAWESSLNLAASSDVHTNLASAYILSEPPQPHKALEHLKSAVELDPEDGEIRFNLAAVNEANNHLDDALAEYHHAKRLGIARAEQNIRNVGAKLLRRRLQEEENLDKNKDNK</sequence>
<feature type="region of interest" description="Disordered" evidence="2">
    <location>
        <begin position="52"/>
        <end position="75"/>
    </location>
</feature>
<dbReference type="InterPro" id="IPR011990">
    <property type="entry name" value="TPR-like_helical_dom_sf"/>
</dbReference>
<dbReference type="PANTHER" id="PTHR44998">
    <property type="match status" value="1"/>
</dbReference>
<organism evidence="3 4">
    <name type="scientific">Cronartium quercuum f. sp. fusiforme G11</name>
    <dbReference type="NCBI Taxonomy" id="708437"/>
    <lineage>
        <taxon>Eukaryota</taxon>
        <taxon>Fungi</taxon>
        <taxon>Dikarya</taxon>
        <taxon>Basidiomycota</taxon>
        <taxon>Pucciniomycotina</taxon>
        <taxon>Pucciniomycetes</taxon>
        <taxon>Pucciniales</taxon>
        <taxon>Coleosporiaceae</taxon>
        <taxon>Cronartium</taxon>
    </lineage>
</organism>
<keyword evidence="4" id="KW-1185">Reference proteome</keyword>
<dbReference type="InterPro" id="IPR019734">
    <property type="entry name" value="TPR_rpt"/>
</dbReference>
<evidence type="ECO:0000256" key="1">
    <source>
        <dbReference type="PROSITE-ProRule" id="PRU00339"/>
    </source>
</evidence>
<proteinExistence type="predicted"/>
<feature type="repeat" description="TPR" evidence="1">
    <location>
        <begin position="111"/>
        <end position="144"/>
    </location>
</feature>
<dbReference type="Gene3D" id="1.25.40.10">
    <property type="entry name" value="Tetratricopeptide repeat domain"/>
    <property type="match status" value="1"/>
</dbReference>
<dbReference type="AlphaFoldDB" id="A0A9P6TH38"/>
<dbReference type="Pfam" id="PF13432">
    <property type="entry name" value="TPR_16"/>
    <property type="match status" value="1"/>
</dbReference>
<keyword evidence="1" id="KW-0802">TPR repeat</keyword>
<evidence type="ECO:0000256" key="2">
    <source>
        <dbReference type="SAM" id="MobiDB-lite"/>
    </source>
</evidence>
<gene>
    <name evidence="3" type="ORF">CROQUDRAFT_71401</name>
</gene>
<comment type="caution">
    <text evidence="3">The sequence shown here is derived from an EMBL/GenBank/DDBJ whole genome shotgun (WGS) entry which is preliminary data.</text>
</comment>
<dbReference type="SUPFAM" id="SSF48452">
    <property type="entry name" value="TPR-like"/>
    <property type="match status" value="1"/>
</dbReference>
<dbReference type="PANTHER" id="PTHR44998:SF1">
    <property type="entry name" value="UDP-N-ACETYLGLUCOSAMINE--PEPTIDE N-ACETYLGLUCOSAMINYLTRANSFERASE 110 KDA SUBUNIT"/>
    <property type="match status" value="1"/>
</dbReference>